<dbReference type="AlphaFoldDB" id="A0A5E4MKK7"/>
<name>A0A5E4MKK7_9HEMI</name>
<sequence>MTPLSPGHFLIGSRLTALPEVDETTNMKKKLSEFARHAAAERFIKPIIDCRRRERKRNIQAGRTDHFKSYFRITREQFGELHELVSPGISNITTNWKKPIGLKEGLAICLRYLATGESHHTIAFSFRVGRTTVSKEVWKQSEIGFRELWNFPNLLLRSTSTIATTDKSEEESISSADSAFSNTQRTQDRIAFKTDEDIIQIFNLLKRNYHLKPTHP</sequence>
<gene>
    <name evidence="1" type="ORF">CINCED_3A009317</name>
</gene>
<reference evidence="1 2" key="1">
    <citation type="submission" date="2019-08" db="EMBL/GenBank/DDBJ databases">
        <authorList>
            <person name="Alioto T."/>
            <person name="Alioto T."/>
            <person name="Gomez Garrido J."/>
        </authorList>
    </citation>
    <scope>NUCLEOTIDE SEQUENCE [LARGE SCALE GENOMIC DNA]</scope>
</reference>
<dbReference type="EMBL" id="CABPRJ010000953">
    <property type="protein sequence ID" value="VVC32095.1"/>
    <property type="molecule type" value="Genomic_DNA"/>
</dbReference>
<keyword evidence="2" id="KW-1185">Reference proteome</keyword>
<evidence type="ECO:0000313" key="1">
    <source>
        <dbReference type="EMBL" id="VVC32095.1"/>
    </source>
</evidence>
<proteinExistence type="predicted"/>
<dbReference type="OrthoDB" id="6580191at2759"/>
<protein>
    <submittedName>
        <fullName evidence="1">Uncharacterized protein</fullName>
    </submittedName>
</protein>
<evidence type="ECO:0000313" key="2">
    <source>
        <dbReference type="Proteomes" id="UP000325440"/>
    </source>
</evidence>
<organism evidence="1 2">
    <name type="scientific">Cinara cedri</name>
    <dbReference type="NCBI Taxonomy" id="506608"/>
    <lineage>
        <taxon>Eukaryota</taxon>
        <taxon>Metazoa</taxon>
        <taxon>Ecdysozoa</taxon>
        <taxon>Arthropoda</taxon>
        <taxon>Hexapoda</taxon>
        <taxon>Insecta</taxon>
        <taxon>Pterygota</taxon>
        <taxon>Neoptera</taxon>
        <taxon>Paraneoptera</taxon>
        <taxon>Hemiptera</taxon>
        <taxon>Sternorrhyncha</taxon>
        <taxon>Aphidomorpha</taxon>
        <taxon>Aphidoidea</taxon>
        <taxon>Aphididae</taxon>
        <taxon>Lachninae</taxon>
        <taxon>Cinara</taxon>
    </lineage>
</organism>
<accession>A0A5E4MKK7</accession>
<dbReference type="Proteomes" id="UP000325440">
    <property type="component" value="Unassembled WGS sequence"/>
</dbReference>